<dbReference type="PANTHER" id="PTHR33928:SF2">
    <property type="entry name" value="PECTATE LYASE SUPERFAMILY PROTEIN DOMAIN-CONTAINING PROTEIN-RELATED"/>
    <property type="match status" value="1"/>
</dbReference>
<feature type="region of interest" description="Disordered" evidence="1">
    <location>
        <begin position="1628"/>
        <end position="1649"/>
    </location>
</feature>
<dbReference type="SUPFAM" id="SSF51126">
    <property type="entry name" value="Pectin lyase-like"/>
    <property type="match status" value="2"/>
</dbReference>
<feature type="region of interest" description="Disordered" evidence="1">
    <location>
        <begin position="976"/>
        <end position="996"/>
    </location>
</feature>
<feature type="compositionally biased region" description="Pro residues" evidence="1">
    <location>
        <begin position="1690"/>
        <end position="1710"/>
    </location>
</feature>
<name>A0A6A6A0S9_9PLEO</name>
<evidence type="ECO:0000259" key="3">
    <source>
        <dbReference type="Pfam" id="PF12708"/>
    </source>
</evidence>
<keyword evidence="5" id="KW-1185">Reference proteome</keyword>
<feature type="compositionally biased region" description="Pro residues" evidence="1">
    <location>
        <begin position="976"/>
        <end position="992"/>
    </location>
</feature>
<dbReference type="InterPro" id="IPR012334">
    <property type="entry name" value="Pectin_lyas_fold"/>
</dbReference>
<dbReference type="Pfam" id="PF00082">
    <property type="entry name" value="Peptidase_S8"/>
    <property type="match status" value="1"/>
</dbReference>
<dbReference type="GO" id="GO:0004252">
    <property type="term" value="F:serine-type endopeptidase activity"/>
    <property type="evidence" value="ECO:0007669"/>
    <property type="project" value="InterPro"/>
</dbReference>
<feature type="domain" description="Rhamnogalacturonase A/B/Epimerase-like pectate lyase" evidence="3">
    <location>
        <begin position="373"/>
        <end position="435"/>
    </location>
</feature>
<dbReference type="GO" id="GO:0004650">
    <property type="term" value="F:polygalacturonase activity"/>
    <property type="evidence" value="ECO:0007669"/>
    <property type="project" value="InterPro"/>
</dbReference>
<dbReference type="InterPro" id="IPR036852">
    <property type="entry name" value="Peptidase_S8/S53_dom_sf"/>
</dbReference>
<evidence type="ECO:0000313" key="5">
    <source>
        <dbReference type="Proteomes" id="UP000799771"/>
    </source>
</evidence>
<accession>A0A6A6A0S9</accession>
<feature type="domain" description="Rhamnogalacturonase A/B/Epimerase-like pectate lyase" evidence="3">
    <location>
        <begin position="13"/>
        <end position="248"/>
    </location>
</feature>
<feature type="domain" description="Peptidase S8/S53" evidence="2">
    <location>
        <begin position="1305"/>
        <end position="1526"/>
    </location>
</feature>
<dbReference type="InterPro" id="IPR024535">
    <property type="entry name" value="RHGA/B-epi-like_pectate_lyase"/>
</dbReference>
<dbReference type="SUPFAM" id="SSF52743">
    <property type="entry name" value="Subtilisin-like"/>
    <property type="match status" value="1"/>
</dbReference>
<dbReference type="Gene3D" id="3.40.50.200">
    <property type="entry name" value="Peptidase S8/S53 domain"/>
    <property type="match status" value="1"/>
</dbReference>
<dbReference type="InterPro" id="IPR039279">
    <property type="entry name" value="QRT3-like"/>
</dbReference>
<dbReference type="Pfam" id="PF12708">
    <property type="entry name" value="Pect-lyase_RHGA_epim"/>
    <property type="match status" value="2"/>
</dbReference>
<organism evidence="4 5">
    <name type="scientific">Dothidotthia symphoricarpi CBS 119687</name>
    <dbReference type="NCBI Taxonomy" id="1392245"/>
    <lineage>
        <taxon>Eukaryota</taxon>
        <taxon>Fungi</taxon>
        <taxon>Dikarya</taxon>
        <taxon>Ascomycota</taxon>
        <taxon>Pezizomycotina</taxon>
        <taxon>Dothideomycetes</taxon>
        <taxon>Pleosporomycetidae</taxon>
        <taxon>Pleosporales</taxon>
        <taxon>Dothidotthiaceae</taxon>
        <taxon>Dothidotthia</taxon>
    </lineage>
</organism>
<gene>
    <name evidence="4" type="ORF">P153DRAFT_389750</name>
</gene>
<dbReference type="RefSeq" id="XP_033519994.1">
    <property type="nucleotide sequence ID" value="XM_033670865.1"/>
</dbReference>
<keyword evidence="4" id="KW-0378">Hydrolase</keyword>
<protein>
    <submittedName>
        <fullName evidence="4">Glycoside hydrolase family 55 protein</fullName>
    </submittedName>
</protein>
<dbReference type="PANTHER" id="PTHR33928">
    <property type="entry name" value="POLYGALACTURONASE QRT3"/>
    <property type="match status" value="1"/>
</dbReference>
<evidence type="ECO:0000259" key="2">
    <source>
        <dbReference type="Pfam" id="PF00082"/>
    </source>
</evidence>
<dbReference type="Proteomes" id="UP000799771">
    <property type="component" value="Unassembled WGS sequence"/>
</dbReference>
<dbReference type="EMBL" id="ML977516">
    <property type="protein sequence ID" value="KAF2125602.1"/>
    <property type="molecule type" value="Genomic_DNA"/>
</dbReference>
<feature type="region of interest" description="Disordered" evidence="1">
    <location>
        <begin position="1681"/>
        <end position="1714"/>
    </location>
</feature>
<dbReference type="CDD" id="cd23668">
    <property type="entry name" value="GH55_beta13glucanase-like"/>
    <property type="match status" value="1"/>
</dbReference>
<dbReference type="GO" id="GO:0006508">
    <property type="term" value="P:proteolysis"/>
    <property type="evidence" value="ECO:0007669"/>
    <property type="project" value="InterPro"/>
</dbReference>
<dbReference type="Gene3D" id="2.160.20.10">
    <property type="entry name" value="Single-stranded right-handed beta-helix, Pectin lyase-like"/>
    <property type="match status" value="2"/>
</dbReference>
<proteinExistence type="predicted"/>
<evidence type="ECO:0000313" key="4">
    <source>
        <dbReference type="EMBL" id="KAF2125602.1"/>
    </source>
</evidence>
<dbReference type="OrthoDB" id="3780432at2759"/>
<dbReference type="GeneID" id="54411297"/>
<dbReference type="FunFam" id="2.160.20.10:FF:000049">
    <property type="entry name" value="Putative exo-beta-1,3-glucanase"/>
    <property type="match status" value="1"/>
</dbReference>
<dbReference type="InterPro" id="IPR011050">
    <property type="entry name" value="Pectin_lyase_fold/virulence"/>
</dbReference>
<sequence>MPLAPGGDSYKFFRNVKDYGAKGDGTTDDTEAINRAASEGNRCGQGCAGTSTLGALVYFPPGTYLVSEPIIQYYYTQFVGNPNDRPVMKADREFRGIAIFDTDPYIPGANGAQWYINQNQFFRQIRNFVLDMRDMKPMNYDENGQGHVPVGIHWQVAQATSLQNIKIQMRDDGEDSAKTAIGIFTENGSGGFISDLEFAGGYIGYQAGSQQFTIRNLNFTKVTSAIQVTWTWGMTWQQITVDNCTIGFNITGKTPDSSGNGQGVGSLAIIDSSFTNTDYSIGMQPLNGADPPELVLDNVFFSKTSKSVGVIGKDGEIYLKGPGSEDDVTIKSWALGTRYASRDGKHEVTHGLVSPAPDKPSNLTDTRADWIVLTDQGVANDGTGDQTDAINKALSGGRMVYFPAGIYQVKGTVNIPTKSVVVGSGWSQIRGTGDFFSDANNPKPMVQVGKPGDKGTVEISDMLFTVKGPTAGAVLMEWNIKESSQGSAAMWDSHFRIGGAGGSDLSLTDCPQAGGFQEKCMAASMLLHVTEQASGYFENVWAWTADHDIDAPLGSALTSTSASLNIFSGRGMLIESKGPTWLYGTASEHNVLYQYELSGAENIYMGHLQTETPYFQPAPNALQPFPIGKFPADPNFKDCVNETCKESWGLRIIDSRNVFIYSAGMYSFFNNYGQGCIDSEDCQERLFRIERSKHVWIFNIFTKGTKEVVSSFGEIPSVPFNFTAKSGFTSEIGVYLPYAGSGSATNTTVVFVDPSIWTNPKPDVHCAPPCIMVLPPSTLSSAVTVTFPPLTTTLQVGWTTTVDGSSKFTTTIETTTITIPAITTSVISYWNYNVTSSSSTSSNDSFIIFPVTSIHPPPFTITETYPPNIKLPPATRTIFPPPWPYSTASVSDPTTTPTTLPPGFTFPPDPTLPIITTQPRHPVFPVTTWVPGPTVTIINGKSEPVVPCWSWFIFFCPPDIGGWVLSGWDIGIYPPAPPPPPGPPPGPNPPPAISFQPIPWPEITIGPDHIPTYLPHDPDDEPCETEEAELCTTTVSIGTARRRNNKRNSQQFGTSTKIVMIDGKVVKRQQDATRTTTVASCLTVTGCHVRGTDLTTTTVEPTATPAPYIVYPASPIFVGNLRTALLALPGGFYESVSPTLGTMFFFMNGITAPDVERLQAQSAQLGIQDIYMPHGMLTRGEASFLNPVIEAVSVPEDETSIWHANMTEKFGIDTAADIIALRKRAEASDSNTKPEMAALSWGPESASPNQDGNFYFDDSLGEGTFLYSVDWGASLSHTELSGLKPSAILVEPYPPTVVGDNPSGGTKPGFHGTCMLAKMAGKSLGSARKATVSFTAINYEKSVYEHFIDALLKVHDDIAKNSRGKKSVVNMSLSFQVFQQGVEIGAPFSSTVSAAFVDKMAFIIRSLIAMGVVVTTGSGNRGNSPIDGYPAKFKDPTDRNHIPDLIVVGSTTYYGQRGPQSQDADYIDIWAPGQHVTCTDPELGVDSYRSAAKGTSISSAVVAGLAAYLRGLNPALTDAHEVASLIKQLGWGRPKYLGPNDPGVYPKMVWNGQTNGRPSPCIGASSNKKRQDDSGEAESCILPGNGGSSRKPLTFSSGAPSPTCTGNNCGSYCTGFFCSAPCSTSCGPPPDNPTQTRNPDFLDPANPDSCQNTNNPNFGNCEGQALIPPCQTTTISGTVGCYTSTSSSSTPPPTPDPTPPPAPAPPPNPTTPLEMKSVVCNNEANFPGHADINPVFQSSFADRYCEVDTGDSNIDTMGPGDPPLGVTRSDTFNINYFYQIQWLDGCQTTVARQDVHDPLGDGSHGCPDILNDAFSNCNNGGVGGYIDVGCLRYEFDGGF</sequence>
<feature type="region of interest" description="Disordered" evidence="1">
    <location>
        <begin position="1556"/>
        <end position="1585"/>
    </location>
</feature>
<evidence type="ECO:0000256" key="1">
    <source>
        <dbReference type="SAM" id="MobiDB-lite"/>
    </source>
</evidence>
<reference evidence="4" key="1">
    <citation type="journal article" date="2020" name="Stud. Mycol.">
        <title>101 Dothideomycetes genomes: a test case for predicting lifestyles and emergence of pathogens.</title>
        <authorList>
            <person name="Haridas S."/>
            <person name="Albert R."/>
            <person name="Binder M."/>
            <person name="Bloem J."/>
            <person name="Labutti K."/>
            <person name="Salamov A."/>
            <person name="Andreopoulos B."/>
            <person name="Baker S."/>
            <person name="Barry K."/>
            <person name="Bills G."/>
            <person name="Bluhm B."/>
            <person name="Cannon C."/>
            <person name="Castanera R."/>
            <person name="Culley D."/>
            <person name="Daum C."/>
            <person name="Ezra D."/>
            <person name="Gonzalez J."/>
            <person name="Henrissat B."/>
            <person name="Kuo A."/>
            <person name="Liang C."/>
            <person name="Lipzen A."/>
            <person name="Lutzoni F."/>
            <person name="Magnuson J."/>
            <person name="Mondo S."/>
            <person name="Nolan M."/>
            <person name="Ohm R."/>
            <person name="Pangilinan J."/>
            <person name="Park H.-J."/>
            <person name="Ramirez L."/>
            <person name="Alfaro M."/>
            <person name="Sun H."/>
            <person name="Tritt A."/>
            <person name="Yoshinaga Y."/>
            <person name="Zwiers L.-H."/>
            <person name="Turgeon B."/>
            <person name="Goodwin S."/>
            <person name="Spatafora J."/>
            <person name="Crous P."/>
            <person name="Grigoriev I."/>
        </authorList>
    </citation>
    <scope>NUCLEOTIDE SEQUENCE</scope>
    <source>
        <strain evidence="4">CBS 119687</strain>
    </source>
</reference>
<dbReference type="InterPro" id="IPR000209">
    <property type="entry name" value="Peptidase_S8/S53_dom"/>
</dbReference>